<dbReference type="Proteomes" id="UP001431784">
    <property type="component" value="Unassembled WGS sequence"/>
</dbReference>
<sequence length="69" mass="7689">MFLERLGASMTLVEKVTGDIPDMHGEVVLDQCPHARDCLLQWRAGQGRMELCHAQTPLLQAHLTTGYPT</sequence>
<gene>
    <name evidence="1" type="ORF">PUT78_08860</name>
</gene>
<dbReference type="EMBL" id="JAQZSM010000006">
    <property type="protein sequence ID" value="MDD7971211.1"/>
    <property type="molecule type" value="Genomic_DNA"/>
</dbReference>
<keyword evidence="2" id="KW-1185">Reference proteome</keyword>
<dbReference type="RefSeq" id="WP_274351892.1">
    <property type="nucleotide sequence ID" value="NZ_JAQZSM010000006.1"/>
</dbReference>
<comment type="caution">
    <text evidence="1">The sequence shown here is derived from an EMBL/GenBank/DDBJ whole genome shotgun (WGS) entry which is preliminary data.</text>
</comment>
<accession>A0ABT5T8A5</accession>
<evidence type="ECO:0000313" key="1">
    <source>
        <dbReference type="EMBL" id="MDD7971211.1"/>
    </source>
</evidence>
<evidence type="ECO:0000313" key="2">
    <source>
        <dbReference type="Proteomes" id="UP001431784"/>
    </source>
</evidence>
<name>A0ABT5T8A5_9RHOB</name>
<reference evidence="1" key="1">
    <citation type="submission" date="2023-02" db="EMBL/GenBank/DDBJ databases">
        <title>Description of Roseinatronobacter alkalisoli sp. nov., an alkaliphilic bacerium isolated from soda soil.</title>
        <authorList>
            <person name="Wei W."/>
        </authorList>
    </citation>
    <scope>NUCLEOTIDE SEQUENCE</scope>
    <source>
        <strain evidence="1">HJB301</strain>
    </source>
</reference>
<proteinExistence type="predicted"/>
<protein>
    <submittedName>
        <fullName evidence="1">Uncharacterized protein</fullName>
    </submittedName>
</protein>
<organism evidence="1 2">
    <name type="scientific">Roseinatronobacter alkalisoli</name>
    <dbReference type="NCBI Taxonomy" id="3028235"/>
    <lineage>
        <taxon>Bacteria</taxon>
        <taxon>Pseudomonadati</taxon>
        <taxon>Pseudomonadota</taxon>
        <taxon>Alphaproteobacteria</taxon>
        <taxon>Rhodobacterales</taxon>
        <taxon>Paracoccaceae</taxon>
        <taxon>Roseinatronobacter</taxon>
    </lineage>
</organism>